<feature type="domain" description="Cysteinyl-tRNA ligase anticodon binding" evidence="11">
    <location>
        <begin position="419"/>
        <end position="459"/>
    </location>
</feature>
<dbReference type="EC" id="6.1.1.16" evidence="9"/>
<evidence type="ECO:0000256" key="9">
    <source>
        <dbReference type="HAMAP-Rule" id="MF_00041"/>
    </source>
</evidence>
<evidence type="ECO:0000259" key="11">
    <source>
        <dbReference type="Pfam" id="PF23493"/>
    </source>
</evidence>
<dbReference type="GO" id="GO:0004817">
    <property type="term" value="F:cysteine-tRNA ligase activity"/>
    <property type="evidence" value="ECO:0007669"/>
    <property type="project" value="UniProtKB-UniRule"/>
</dbReference>
<feature type="binding site" evidence="9">
    <location>
        <position position="27"/>
    </location>
    <ligand>
        <name>Zn(2+)</name>
        <dbReference type="ChEBI" id="CHEBI:29105"/>
    </ligand>
</feature>
<keyword evidence="2 9" id="KW-0436">Ligase</keyword>
<dbReference type="PRINTS" id="PR00983">
    <property type="entry name" value="TRNASYNTHCYS"/>
</dbReference>
<gene>
    <name evidence="9" type="primary">cysS</name>
    <name evidence="12" type="ORF">A3J15_01225</name>
</gene>
<evidence type="ECO:0000256" key="6">
    <source>
        <dbReference type="ARBA" id="ARBA00022840"/>
    </source>
</evidence>
<evidence type="ECO:0000313" key="13">
    <source>
        <dbReference type="Proteomes" id="UP000176376"/>
    </source>
</evidence>
<dbReference type="Pfam" id="PF01406">
    <property type="entry name" value="tRNA-synt_1e"/>
    <property type="match status" value="1"/>
</dbReference>
<protein>
    <recommendedName>
        <fullName evidence="9">Cysteine--tRNA ligase</fullName>
        <ecNumber evidence="9">6.1.1.16</ecNumber>
    </recommendedName>
    <alternativeName>
        <fullName evidence="9">Cysteinyl-tRNA synthetase</fullName>
        <shortName evidence="9">CysRS</shortName>
    </alternativeName>
</protein>
<dbReference type="InterPro" id="IPR014729">
    <property type="entry name" value="Rossmann-like_a/b/a_fold"/>
</dbReference>
<feature type="domain" description="tRNA synthetases class I catalytic" evidence="10">
    <location>
        <begin position="14"/>
        <end position="328"/>
    </location>
</feature>
<dbReference type="NCBIfam" id="TIGR00435">
    <property type="entry name" value="cysS"/>
    <property type="match status" value="1"/>
</dbReference>
<name>A0A1F7JMM7_9BACT</name>
<feature type="binding site" evidence="9">
    <location>
        <position position="248"/>
    </location>
    <ligand>
        <name>Zn(2+)</name>
        <dbReference type="ChEBI" id="CHEBI:29105"/>
    </ligand>
</feature>
<dbReference type="Pfam" id="PF23493">
    <property type="entry name" value="CysS_C"/>
    <property type="match status" value="1"/>
</dbReference>
<keyword evidence="9" id="KW-0963">Cytoplasm</keyword>
<feature type="binding site" evidence="9">
    <location>
        <position position="283"/>
    </location>
    <ligand>
        <name>ATP</name>
        <dbReference type="ChEBI" id="CHEBI:30616"/>
    </ligand>
</feature>
<keyword evidence="7 9" id="KW-0648">Protein biosynthesis</keyword>
<reference evidence="12 13" key="1">
    <citation type="journal article" date="2016" name="Nat. Commun.">
        <title>Thousands of microbial genomes shed light on interconnected biogeochemical processes in an aquifer system.</title>
        <authorList>
            <person name="Anantharaman K."/>
            <person name="Brown C.T."/>
            <person name="Hug L.A."/>
            <person name="Sharon I."/>
            <person name="Castelle C.J."/>
            <person name="Probst A.J."/>
            <person name="Thomas B.C."/>
            <person name="Singh A."/>
            <person name="Wilkins M.J."/>
            <person name="Karaoz U."/>
            <person name="Brodie E.L."/>
            <person name="Williams K.H."/>
            <person name="Hubbard S.S."/>
            <person name="Banfield J.F."/>
        </authorList>
    </citation>
    <scope>NUCLEOTIDE SEQUENCE [LARGE SCALE GENOMIC DNA]</scope>
</reference>
<feature type="binding site" evidence="9">
    <location>
        <position position="223"/>
    </location>
    <ligand>
        <name>Zn(2+)</name>
        <dbReference type="ChEBI" id="CHEBI:29105"/>
    </ligand>
</feature>
<dbReference type="SUPFAM" id="SSF47323">
    <property type="entry name" value="Anticodon-binding domain of a subclass of class I aminoacyl-tRNA synthetases"/>
    <property type="match status" value="1"/>
</dbReference>
<feature type="binding site" evidence="9">
    <location>
        <position position="252"/>
    </location>
    <ligand>
        <name>Zn(2+)</name>
        <dbReference type="ChEBI" id="CHEBI:29105"/>
    </ligand>
</feature>
<dbReference type="HAMAP" id="MF_00041">
    <property type="entry name" value="Cys_tRNA_synth"/>
    <property type="match status" value="1"/>
</dbReference>
<dbReference type="PANTHER" id="PTHR10890">
    <property type="entry name" value="CYSTEINYL-TRNA SYNTHETASE"/>
    <property type="match status" value="1"/>
</dbReference>
<dbReference type="STRING" id="1802074.A3J15_01225"/>
<dbReference type="Proteomes" id="UP000176376">
    <property type="component" value="Unassembled WGS sequence"/>
</dbReference>
<dbReference type="AlphaFoldDB" id="A0A1F7JMM7"/>
<dbReference type="GO" id="GO:0005524">
    <property type="term" value="F:ATP binding"/>
    <property type="evidence" value="ECO:0007669"/>
    <property type="project" value="UniProtKB-UniRule"/>
</dbReference>
<feature type="short sequence motif" description="'KMSKS' region" evidence="9">
    <location>
        <begin position="280"/>
        <end position="284"/>
    </location>
</feature>
<evidence type="ECO:0000256" key="8">
    <source>
        <dbReference type="ARBA" id="ARBA00023146"/>
    </source>
</evidence>
<comment type="subcellular location">
    <subcellularLocation>
        <location evidence="9">Cytoplasm</location>
    </subcellularLocation>
</comment>
<dbReference type="SUPFAM" id="SSF52374">
    <property type="entry name" value="Nucleotidylyl transferase"/>
    <property type="match status" value="1"/>
</dbReference>
<evidence type="ECO:0000313" key="12">
    <source>
        <dbReference type="EMBL" id="OGK56866.1"/>
    </source>
</evidence>
<sequence length="469" mass="53941">MKLFNTLSRTIEDFEPLNAPKVTFYSCGPTVYDFTHIGHLRTFVNNDILKRVLIYAGYHVKHVMNITDVGHLTGDDDTGEDKLEKGAKLQKKTVWEIAEFYTRQFNKSLTEINISPADILCKATDHITDMINLIQRLQNKGVTYETDQAIYFDITKSANYGRLSGQKLSEKNIGSRDEVYADPDKKNSADFALWFKRLGRFKNHTMHWDSPWGPGFPGWHIECSAMSMKYLGDTIDIHSGGIDHIAVHHENEIAQSETATGKLFVLLWFHNAFLLVDGEKMSKSKKNFYTLDDLKKKDYDPLALRYLYLLTHYQKPLNFTWEAITAAQNALFSLRNLVLTLKQGVNRHNLYPEKLKKTLDYQKRFDEALFENLQLPQALAVIFEALKSNIPSSDKLDLVYNLDQITGLALYHVEPDVIPQQVTKLAEKRELARRQGDFDMADDLRAEIEKLGYMIEDVKSGFVLKKIKT</sequence>
<dbReference type="InterPro" id="IPR056411">
    <property type="entry name" value="CysS_C"/>
</dbReference>
<dbReference type="PANTHER" id="PTHR10890:SF3">
    <property type="entry name" value="CYSTEINE--TRNA LIGASE, CYTOPLASMIC"/>
    <property type="match status" value="1"/>
</dbReference>
<feature type="short sequence motif" description="'HIGH' region" evidence="9">
    <location>
        <begin position="29"/>
        <end position="39"/>
    </location>
</feature>
<comment type="subunit">
    <text evidence="1 9">Monomer.</text>
</comment>
<organism evidence="12 13">
    <name type="scientific">Candidatus Roizmanbacteria bacterium RIFCSPLOWO2_02_FULL_38_10</name>
    <dbReference type="NCBI Taxonomy" id="1802074"/>
    <lineage>
        <taxon>Bacteria</taxon>
        <taxon>Candidatus Roizmaniibacteriota</taxon>
    </lineage>
</organism>
<dbReference type="GO" id="GO:0008270">
    <property type="term" value="F:zinc ion binding"/>
    <property type="evidence" value="ECO:0007669"/>
    <property type="project" value="UniProtKB-UniRule"/>
</dbReference>
<dbReference type="Gene3D" id="1.20.120.1910">
    <property type="entry name" value="Cysteine-tRNA ligase, C-terminal anti-codon recognition domain"/>
    <property type="match status" value="1"/>
</dbReference>
<comment type="similarity">
    <text evidence="9">Belongs to the class-I aminoacyl-tRNA synthetase family.</text>
</comment>
<keyword evidence="3 9" id="KW-0479">Metal-binding</keyword>
<evidence type="ECO:0000256" key="4">
    <source>
        <dbReference type="ARBA" id="ARBA00022741"/>
    </source>
</evidence>
<dbReference type="GO" id="GO:0005829">
    <property type="term" value="C:cytosol"/>
    <property type="evidence" value="ECO:0007669"/>
    <property type="project" value="TreeGrafter"/>
</dbReference>
<dbReference type="InterPro" id="IPR009080">
    <property type="entry name" value="tRNAsynth_Ia_anticodon-bd"/>
</dbReference>
<comment type="catalytic activity">
    <reaction evidence="9">
        <text>tRNA(Cys) + L-cysteine + ATP = L-cysteinyl-tRNA(Cys) + AMP + diphosphate</text>
        <dbReference type="Rhea" id="RHEA:17773"/>
        <dbReference type="Rhea" id="RHEA-COMP:9661"/>
        <dbReference type="Rhea" id="RHEA-COMP:9679"/>
        <dbReference type="ChEBI" id="CHEBI:30616"/>
        <dbReference type="ChEBI" id="CHEBI:33019"/>
        <dbReference type="ChEBI" id="CHEBI:35235"/>
        <dbReference type="ChEBI" id="CHEBI:78442"/>
        <dbReference type="ChEBI" id="CHEBI:78517"/>
        <dbReference type="ChEBI" id="CHEBI:456215"/>
        <dbReference type="EC" id="6.1.1.16"/>
    </reaction>
</comment>
<comment type="caution">
    <text evidence="12">The sequence shown here is derived from an EMBL/GenBank/DDBJ whole genome shotgun (WGS) entry which is preliminary data.</text>
</comment>
<evidence type="ECO:0000256" key="1">
    <source>
        <dbReference type="ARBA" id="ARBA00011245"/>
    </source>
</evidence>
<dbReference type="EMBL" id="MGAY01000020">
    <property type="protein sequence ID" value="OGK56866.1"/>
    <property type="molecule type" value="Genomic_DNA"/>
</dbReference>
<proteinExistence type="inferred from homology"/>
<evidence type="ECO:0000256" key="5">
    <source>
        <dbReference type="ARBA" id="ARBA00022833"/>
    </source>
</evidence>
<dbReference type="GO" id="GO:0006423">
    <property type="term" value="P:cysteinyl-tRNA aminoacylation"/>
    <property type="evidence" value="ECO:0007669"/>
    <property type="project" value="UniProtKB-UniRule"/>
</dbReference>
<dbReference type="InterPro" id="IPR015803">
    <property type="entry name" value="Cys-tRNA-ligase"/>
</dbReference>
<keyword evidence="8 9" id="KW-0030">Aminoacyl-tRNA synthetase</keyword>
<accession>A0A1F7JMM7</accession>
<dbReference type="CDD" id="cd00672">
    <property type="entry name" value="CysRS_core"/>
    <property type="match status" value="1"/>
</dbReference>
<dbReference type="Gene3D" id="3.40.50.620">
    <property type="entry name" value="HUPs"/>
    <property type="match status" value="1"/>
</dbReference>
<evidence type="ECO:0000256" key="7">
    <source>
        <dbReference type="ARBA" id="ARBA00022917"/>
    </source>
</evidence>
<keyword evidence="6 9" id="KW-0067">ATP-binding</keyword>
<keyword evidence="5 9" id="KW-0862">Zinc</keyword>
<comment type="cofactor">
    <cofactor evidence="9">
        <name>Zn(2+)</name>
        <dbReference type="ChEBI" id="CHEBI:29105"/>
    </cofactor>
    <text evidence="9">Binds 1 zinc ion per subunit.</text>
</comment>
<evidence type="ECO:0000256" key="3">
    <source>
        <dbReference type="ARBA" id="ARBA00022723"/>
    </source>
</evidence>
<evidence type="ECO:0000256" key="2">
    <source>
        <dbReference type="ARBA" id="ARBA00022598"/>
    </source>
</evidence>
<keyword evidence="4 9" id="KW-0547">Nucleotide-binding</keyword>
<dbReference type="InterPro" id="IPR032678">
    <property type="entry name" value="tRNA-synt_1_cat_dom"/>
</dbReference>
<evidence type="ECO:0000259" key="10">
    <source>
        <dbReference type="Pfam" id="PF01406"/>
    </source>
</evidence>
<dbReference type="InterPro" id="IPR024909">
    <property type="entry name" value="Cys-tRNA/MSH_ligase"/>
</dbReference>